<dbReference type="NCBIfam" id="TIGR02595">
    <property type="entry name" value="PEP_CTERM"/>
    <property type="match status" value="1"/>
</dbReference>
<evidence type="ECO:0000313" key="3">
    <source>
        <dbReference type="Proteomes" id="UP000622533"/>
    </source>
</evidence>
<gene>
    <name evidence="2" type="ORF">IQ276_12115</name>
</gene>
<comment type="caution">
    <text evidence="2">The sequence shown here is derived from an EMBL/GenBank/DDBJ whole genome shotgun (WGS) entry which is preliminary data.</text>
</comment>
<dbReference type="EMBL" id="JADEXS010000134">
    <property type="protein sequence ID" value="MBE9023146.1"/>
    <property type="molecule type" value="Genomic_DNA"/>
</dbReference>
<accession>A0A8J7DAC2</accession>
<evidence type="ECO:0000256" key="1">
    <source>
        <dbReference type="SAM" id="SignalP"/>
    </source>
</evidence>
<protein>
    <submittedName>
        <fullName evidence="2">PEP-CTERM sorting domain-containing protein</fullName>
    </submittedName>
</protein>
<feature type="signal peptide" evidence="1">
    <location>
        <begin position="1"/>
        <end position="22"/>
    </location>
</feature>
<evidence type="ECO:0000313" key="2">
    <source>
        <dbReference type="EMBL" id="MBE9023146.1"/>
    </source>
</evidence>
<organism evidence="2 3">
    <name type="scientific">Desmonostoc muscorum LEGE 12446</name>
    <dbReference type="NCBI Taxonomy" id="1828758"/>
    <lineage>
        <taxon>Bacteria</taxon>
        <taxon>Bacillati</taxon>
        <taxon>Cyanobacteriota</taxon>
        <taxon>Cyanophyceae</taxon>
        <taxon>Nostocales</taxon>
        <taxon>Nostocaceae</taxon>
        <taxon>Desmonostoc</taxon>
    </lineage>
</organism>
<name>A0A8J7DAC2_DESMC</name>
<keyword evidence="1" id="KW-0732">Signal</keyword>
<dbReference type="InterPro" id="IPR013424">
    <property type="entry name" value="Ice-binding_C"/>
</dbReference>
<sequence>MKLAKDISIAAFAVAISVGAVAKPTQAALVNYGFSVNATSGDNPGQYFGSFQYDDSTLTGIGDETLGVSNGLSILFDYLGTQYTEASDFDYPVSPVVSFANGNLSGLSYLVEDQFFIGNDPGNPNTGGTKFYSILSADLLSTTEVGTVTYTKSTPVPEPMTVGGIAIAAAMALGMKRKKKAFGVTN</sequence>
<proteinExistence type="predicted"/>
<reference evidence="2" key="1">
    <citation type="submission" date="2020-10" db="EMBL/GenBank/DDBJ databases">
        <authorList>
            <person name="Castelo-Branco R."/>
            <person name="Eusebio N."/>
            <person name="Adriana R."/>
            <person name="Vieira A."/>
            <person name="Brugerolle De Fraissinette N."/>
            <person name="Rezende De Castro R."/>
            <person name="Schneider M.P."/>
            <person name="Vasconcelos V."/>
            <person name="Leao P.N."/>
        </authorList>
    </citation>
    <scope>NUCLEOTIDE SEQUENCE</scope>
    <source>
        <strain evidence="2">LEGE 12446</strain>
    </source>
</reference>
<feature type="chain" id="PRO_5035212544" evidence="1">
    <location>
        <begin position="23"/>
        <end position="186"/>
    </location>
</feature>
<keyword evidence="3" id="KW-1185">Reference proteome</keyword>
<dbReference type="Proteomes" id="UP000622533">
    <property type="component" value="Unassembled WGS sequence"/>
</dbReference>
<dbReference type="AlphaFoldDB" id="A0A8J7DAC2"/>
<dbReference type="RefSeq" id="WP_193916600.1">
    <property type="nucleotide sequence ID" value="NZ_JADEXS020000001.1"/>
</dbReference>